<reference evidence="2 3" key="1">
    <citation type="journal article" date="2016" name="Nat. Commun.">
        <title>Thousands of microbial genomes shed light on interconnected biogeochemical processes in an aquifer system.</title>
        <authorList>
            <person name="Anantharaman K."/>
            <person name="Brown C.T."/>
            <person name="Hug L.A."/>
            <person name="Sharon I."/>
            <person name="Castelle C.J."/>
            <person name="Probst A.J."/>
            <person name="Thomas B.C."/>
            <person name="Singh A."/>
            <person name="Wilkins M.J."/>
            <person name="Karaoz U."/>
            <person name="Brodie E.L."/>
            <person name="Williams K.H."/>
            <person name="Hubbard S.S."/>
            <person name="Banfield J.F."/>
        </authorList>
    </citation>
    <scope>NUCLEOTIDE SEQUENCE [LARGE SCALE GENOMIC DNA]</scope>
</reference>
<proteinExistence type="predicted"/>
<feature type="compositionally biased region" description="Polar residues" evidence="1">
    <location>
        <begin position="13"/>
        <end position="35"/>
    </location>
</feature>
<evidence type="ECO:0000313" key="3">
    <source>
        <dbReference type="Proteomes" id="UP000177817"/>
    </source>
</evidence>
<name>A0A1G2BKE9_9BACT</name>
<evidence type="ECO:0000313" key="2">
    <source>
        <dbReference type="EMBL" id="OGY89572.1"/>
    </source>
</evidence>
<protein>
    <recommendedName>
        <fullName evidence="4">PsbP C-terminal domain-containing protein</fullName>
    </recommendedName>
</protein>
<evidence type="ECO:0000256" key="1">
    <source>
        <dbReference type="SAM" id="MobiDB-lite"/>
    </source>
</evidence>
<dbReference type="Proteomes" id="UP000177817">
    <property type="component" value="Unassembled WGS sequence"/>
</dbReference>
<gene>
    <name evidence="2" type="ORF">A2677_03910</name>
</gene>
<comment type="caution">
    <text evidence="2">The sequence shown here is derived from an EMBL/GenBank/DDBJ whole genome shotgun (WGS) entry which is preliminary data.</text>
</comment>
<dbReference type="EMBL" id="MHKK01000030">
    <property type="protein sequence ID" value="OGY89572.1"/>
    <property type="molecule type" value="Genomic_DNA"/>
</dbReference>
<accession>A0A1G2BKE9</accession>
<feature type="region of interest" description="Disordered" evidence="1">
    <location>
        <begin position="13"/>
        <end position="37"/>
    </location>
</feature>
<organism evidence="2 3">
    <name type="scientific">Candidatus Komeilibacteria bacterium RIFCSPHIGHO2_01_FULL_52_14</name>
    <dbReference type="NCBI Taxonomy" id="1798549"/>
    <lineage>
        <taxon>Bacteria</taxon>
        <taxon>Candidatus Komeiliibacteriota</taxon>
    </lineage>
</organism>
<evidence type="ECO:0008006" key="4">
    <source>
        <dbReference type="Google" id="ProtNLM"/>
    </source>
</evidence>
<sequence>MAAVITGCRQQPIVQQDRSNSGQRVEINTDSSLPSEKQEIQEEVRVVFGSYDEAFRFTGSIPNKYQVEYIPEIRSINIYDQSAGGSTAREQSQIFIRFFTASTFLTLPTVDILKREETTFKDHAAVRYEIIKKPRVAAFTAQPQWRNERHSLIDIRLSVTSPTTFYVFAYNPDLPAVVFERFMSTIVFDDDR</sequence>
<dbReference type="AlphaFoldDB" id="A0A1G2BKE9"/>